<dbReference type="InterPro" id="IPR001611">
    <property type="entry name" value="Leu-rich_rpt"/>
</dbReference>
<keyword evidence="1" id="KW-0433">Leucine-rich repeat</keyword>
<protein>
    <submittedName>
        <fullName evidence="6">Uncharacterized protein</fullName>
    </submittedName>
</protein>
<evidence type="ECO:0000259" key="5">
    <source>
        <dbReference type="Pfam" id="PF23286"/>
    </source>
</evidence>
<feature type="domain" description="C-JID" evidence="4">
    <location>
        <begin position="356"/>
        <end position="427"/>
    </location>
</feature>
<reference evidence="6 7" key="3">
    <citation type="journal article" date="2010" name="BMC Genomics">
        <title>Transcriptome sequencing and comparative analysis of cucumber flowers with different sex types.</title>
        <authorList>
            <person name="Guo S."/>
            <person name="Zheng Y."/>
            <person name="Joung J.G."/>
            <person name="Liu S."/>
            <person name="Zhang Z."/>
            <person name="Crasta O.R."/>
            <person name="Sobral B.W."/>
            <person name="Xu Y."/>
            <person name="Huang S."/>
            <person name="Fei Z."/>
        </authorList>
    </citation>
    <scope>NUCLEOTIDE SEQUENCE [LARGE SCALE GENOMIC DNA]</scope>
    <source>
        <strain evidence="7">cv. 9930</strain>
    </source>
</reference>
<dbReference type="AlphaFoldDB" id="A0A0A0KM44"/>
<name>A0A0A0KM44_CUCSA</name>
<feature type="domain" description="Disease resistance protein RPS4B/Roq1-like leucine-rich repeats" evidence="5">
    <location>
        <begin position="170"/>
        <end position="256"/>
    </location>
</feature>
<dbReference type="Pfam" id="PF20160">
    <property type="entry name" value="C-JID"/>
    <property type="match status" value="1"/>
</dbReference>
<keyword evidence="7" id="KW-1185">Reference proteome</keyword>
<reference evidence="6 7" key="1">
    <citation type="journal article" date="2009" name="Nat. Genet.">
        <title>The genome of the cucumber, Cucumis sativus L.</title>
        <authorList>
            <person name="Huang S."/>
            <person name="Li R."/>
            <person name="Zhang Z."/>
            <person name="Li L."/>
            <person name="Gu X."/>
            <person name="Fan W."/>
            <person name="Lucas W.J."/>
            <person name="Wang X."/>
            <person name="Xie B."/>
            <person name="Ni P."/>
            <person name="Ren Y."/>
            <person name="Zhu H."/>
            <person name="Li J."/>
            <person name="Lin K."/>
            <person name="Jin W."/>
            <person name="Fei Z."/>
            <person name="Li G."/>
            <person name="Staub J."/>
            <person name="Kilian A."/>
            <person name="van der Vossen E.A."/>
            <person name="Wu Y."/>
            <person name="Guo J."/>
            <person name="He J."/>
            <person name="Jia Z."/>
            <person name="Ren Y."/>
            <person name="Tian G."/>
            <person name="Lu Y."/>
            <person name="Ruan J."/>
            <person name="Qian W."/>
            <person name="Wang M."/>
            <person name="Huang Q."/>
            <person name="Li B."/>
            <person name="Xuan Z."/>
            <person name="Cao J."/>
            <person name="Asan"/>
            <person name="Wu Z."/>
            <person name="Zhang J."/>
            <person name="Cai Q."/>
            <person name="Bai Y."/>
            <person name="Zhao B."/>
            <person name="Han Y."/>
            <person name="Li Y."/>
            <person name="Li X."/>
            <person name="Wang S."/>
            <person name="Shi Q."/>
            <person name="Liu S."/>
            <person name="Cho W.K."/>
            <person name="Kim J.Y."/>
            <person name="Xu Y."/>
            <person name="Heller-Uszynska K."/>
            <person name="Miao H."/>
            <person name="Cheng Z."/>
            <person name="Zhang S."/>
            <person name="Wu J."/>
            <person name="Yang Y."/>
            <person name="Kang H."/>
            <person name="Li M."/>
            <person name="Liang H."/>
            <person name="Ren X."/>
            <person name="Shi Z."/>
            <person name="Wen M."/>
            <person name="Jian M."/>
            <person name="Yang H."/>
            <person name="Zhang G."/>
            <person name="Yang Z."/>
            <person name="Chen R."/>
            <person name="Liu S."/>
            <person name="Li J."/>
            <person name="Ma L."/>
            <person name="Liu H."/>
            <person name="Zhou Y."/>
            <person name="Zhao J."/>
            <person name="Fang X."/>
            <person name="Li G."/>
            <person name="Fang L."/>
            <person name="Li Y."/>
            <person name="Liu D."/>
            <person name="Zheng H."/>
            <person name="Zhang Y."/>
            <person name="Qin N."/>
            <person name="Li Z."/>
            <person name="Yang G."/>
            <person name="Yang S."/>
            <person name="Bolund L."/>
            <person name="Kristiansen K."/>
            <person name="Zheng H."/>
            <person name="Li S."/>
            <person name="Zhang X."/>
            <person name="Yang H."/>
            <person name="Wang J."/>
            <person name="Sun R."/>
            <person name="Zhang B."/>
            <person name="Jiang S."/>
            <person name="Wang J."/>
            <person name="Du Y."/>
            <person name="Li S."/>
        </authorList>
    </citation>
    <scope>NUCLEOTIDE SEQUENCE [LARGE SCALE GENOMIC DNA]</scope>
    <source>
        <strain evidence="7">cv. 9930</strain>
    </source>
</reference>
<evidence type="ECO:0000256" key="2">
    <source>
        <dbReference type="ARBA" id="ARBA00022737"/>
    </source>
</evidence>
<reference evidence="6 7" key="2">
    <citation type="journal article" date="2009" name="PLoS ONE">
        <title>An integrated genetic and cytogenetic map of the cucumber genome.</title>
        <authorList>
            <person name="Ren Y."/>
            <person name="Zhang Z."/>
            <person name="Liu J."/>
            <person name="Staub J.E."/>
            <person name="Han Y."/>
            <person name="Cheng Z."/>
            <person name="Li X."/>
            <person name="Lu J."/>
            <person name="Miao H."/>
            <person name="Kang H."/>
            <person name="Xie B."/>
            <person name="Gu X."/>
            <person name="Wang X."/>
            <person name="Du Y."/>
            <person name="Jin W."/>
            <person name="Huang S."/>
        </authorList>
    </citation>
    <scope>NUCLEOTIDE SEQUENCE [LARGE SCALE GENOMIC DNA]</scope>
    <source>
        <strain evidence="7">cv. 9930</strain>
    </source>
</reference>
<dbReference type="Proteomes" id="UP000029981">
    <property type="component" value="Chromosome 5"/>
</dbReference>
<dbReference type="PANTHER" id="PTHR11017">
    <property type="entry name" value="LEUCINE-RICH REPEAT-CONTAINING PROTEIN"/>
    <property type="match status" value="1"/>
</dbReference>
<dbReference type="Pfam" id="PF23286">
    <property type="entry name" value="LRR_13"/>
    <property type="match status" value="1"/>
</dbReference>
<evidence type="ECO:0000256" key="1">
    <source>
        <dbReference type="ARBA" id="ARBA00022614"/>
    </source>
</evidence>
<dbReference type="SUPFAM" id="SSF52058">
    <property type="entry name" value="L domain-like"/>
    <property type="match status" value="1"/>
</dbReference>
<dbReference type="PROSITE" id="PS51450">
    <property type="entry name" value="LRR"/>
    <property type="match status" value="1"/>
</dbReference>
<dbReference type="EMBL" id="CM002926">
    <property type="protein sequence ID" value="KGN50663.1"/>
    <property type="molecule type" value="Genomic_DNA"/>
</dbReference>
<dbReference type="InterPro" id="IPR045344">
    <property type="entry name" value="C-JID"/>
</dbReference>
<evidence type="ECO:0000313" key="7">
    <source>
        <dbReference type="Proteomes" id="UP000029981"/>
    </source>
</evidence>
<gene>
    <name evidence="6" type="ORF">Csa_5G207920</name>
</gene>
<dbReference type="InterPro" id="IPR032675">
    <property type="entry name" value="LRR_dom_sf"/>
</dbReference>
<reference evidence="6 7" key="4">
    <citation type="journal article" date="2011" name="BMC Genomics">
        <title>RNA-Seq improves annotation of protein-coding genes in the cucumber genome.</title>
        <authorList>
            <person name="Li Z."/>
            <person name="Zhang Z."/>
            <person name="Yan P."/>
            <person name="Huang S."/>
            <person name="Fei Z."/>
            <person name="Lin K."/>
        </authorList>
    </citation>
    <scope>NUCLEOTIDE SEQUENCE [LARGE SCALE GENOMIC DNA]</scope>
    <source>
        <strain evidence="7">cv. 9930</strain>
    </source>
</reference>
<keyword evidence="3" id="KW-0611">Plant defense</keyword>
<organism evidence="6 7">
    <name type="scientific">Cucumis sativus</name>
    <name type="common">Cucumber</name>
    <dbReference type="NCBI Taxonomy" id="3659"/>
    <lineage>
        <taxon>Eukaryota</taxon>
        <taxon>Viridiplantae</taxon>
        <taxon>Streptophyta</taxon>
        <taxon>Embryophyta</taxon>
        <taxon>Tracheophyta</taxon>
        <taxon>Spermatophyta</taxon>
        <taxon>Magnoliopsida</taxon>
        <taxon>eudicotyledons</taxon>
        <taxon>Gunneridae</taxon>
        <taxon>Pentapetalae</taxon>
        <taxon>rosids</taxon>
        <taxon>fabids</taxon>
        <taxon>Cucurbitales</taxon>
        <taxon>Cucurbitaceae</taxon>
        <taxon>Benincaseae</taxon>
        <taxon>Cucumis</taxon>
    </lineage>
</organism>
<accession>A0A0A0KM44</accession>
<evidence type="ECO:0000313" key="6">
    <source>
        <dbReference type="EMBL" id="KGN50663.1"/>
    </source>
</evidence>
<dbReference type="STRING" id="3659.A0A0A0KM44"/>
<evidence type="ECO:0000256" key="3">
    <source>
        <dbReference type="ARBA" id="ARBA00022821"/>
    </source>
</evidence>
<evidence type="ECO:0000259" key="4">
    <source>
        <dbReference type="Pfam" id="PF20160"/>
    </source>
</evidence>
<dbReference type="Gramene" id="KGN50663">
    <property type="protein sequence ID" value="KGN50663"/>
    <property type="gene ID" value="Csa_5G207920"/>
</dbReference>
<dbReference type="PANTHER" id="PTHR11017:SF570">
    <property type="entry name" value="DISEASE RESISTANCE PROTEIN (TIR-NBS CLASS)-RELATED"/>
    <property type="match status" value="1"/>
</dbReference>
<sequence length="535" mass="60599">MQGTDAVKVIKLDLSNDLSPTSIDAQAFKNMKNLKLLILRNITFSSHMFEYGLNKFKWVLSSFGIRFSSLPASFLVKEGLVGLDMQHCCIKYLGNRFENCERLKHVDLSYCELLEEIPDLSVAVNLEYLYLRGCISLKTIHESVSSLNKLITLDLEGCVNLEKLPSYLMLKSLDSFCLSDCRKLQRVPEFDENMKSLTRMILDYTAIEELPSSIEHLAKLEFLSLKGCANLVALPSEIYLLRSLVELRLPGCSKLHMFPCPTTEQIFLLSKLTILDLKNCNLSNIDFLEPLSTELQLKNCNFLLQIPNLPHSIQTMDARGCESLVTGPDNLDDIIYANQDRLNDSGSREFILMNGMIPEWFNHQTTTTSSISVSLQHCPQKTQVLAACVIFKVDGDSCEAKASIKYDIFIDGESLKYFEITVRPSSKSEYMWLITTPLTFSSVSMSCQVSCTINKTYDNARATIRSLGVHIDVRGQQRQTWNSSITQVPEASEESGGQIQCDPETSSQVSLERTVYNNLFQHLKPQQHKWRRKAL</sequence>
<dbReference type="GO" id="GO:0006952">
    <property type="term" value="P:defense response"/>
    <property type="evidence" value="ECO:0007669"/>
    <property type="project" value="InterPro"/>
</dbReference>
<dbReference type="InterPro" id="IPR058546">
    <property type="entry name" value="RPS4B/Roq1-like_LRR"/>
</dbReference>
<keyword evidence="2" id="KW-0677">Repeat</keyword>
<dbReference type="Gene3D" id="3.80.10.10">
    <property type="entry name" value="Ribonuclease Inhibitor"/>
    <property type="match status" value="2"/>
</dbReference>
<proteinExistence type="predicted"/>
<dbReference type="InterPro" id="IPR044974">
    <property type="entry name" value="Disease_R_plants"/>
</dbReference>